<dbReference type="InterPro" id="IPR000600">
    <property type="entry name" value="ROK"/>
</dbReference>
<dbReference type="Proteomes" id="UP000051984">
    <property type="component" value="Unassembled WGS sequence"/>
</dbReference>
<dbReference type="Gene3D" id="3.30.420.40">
    <property type="match status" value="2"/>
</dbReference>
<sequence length="297" mass="32366">MSLAVFDIGGTTVKYGTWEQQQLSAVAAFPTPTTFDELLDNMATIMDDAKREFTGIAISAPGAVDQDRRKILGISAVPYIHQRPIFDEIEQHFNLPVTIENDANCAGIAEVELGVGKAAQNIAFVVLGTGVGGALFVNRELYKGSHLFGGELGLLKSQSAQIFSQKGTLVKTANAYSKQTNDCIDGKALYALAANGDKLATVLLDEMYQIMAKNLYNVQVMFDPELIVLGGGISQRPALANELSKRLFEQLKKEGVEEIMPSVKCCYFHNDANLIGAALNFQKSRHVQFEAEQAREI</sequence>
<dbReference type="AlphaFoldDB" id="A0A0R1ETZ0"/>
<dbReference type="eggNOG" id="COG1940">
    <property type="taxonomic scope" value="Bacteria"/>
</dbReference>
<accession>A0A0R1ETZ0</accession>
<dbReference type="EMBL" id="AZCT01000004">
    <property type="protein sequence ID" value="KRK12808.1"/>
    <property type="molecule type" value="Genomic_DNA"/>
</dbReference>
<organism evidence="2 3">
    <name type="scientific">Lacticaseibacillus zeae DSM 20178 = KCTC 3804</name>
    <dbReference type="NCBI Taxonomy" id="1423816"/>
    <lineage>
        <taxon>Bacteria</taxon>
        <taxon>Bacillati</taxon>
        <taxon>Bacillota</taxon>
        <taxon>Bacilli</taxon>
        <taxon>Lactobacillales</taxon>
        <taxon>Lactobacillaceae</taxon>
        <taxon>Lacticaseibacillus</taxon>
    </lineage>
</organism>
<dbReference type="PANTHER" id="PTHR18964">
    <property type="entry name" value="ROK (REPRESSOR, ORF, KINASE) FAMILY"/>
    <property type="match status" value="1"/>
</dbReference>
<protein>
    <submittedName>
        <fullName evidence="2">ROK family protein</fullName>
    </submittedName>
</protein>
<gene>
    <name evidence="2" type="ORF">FD51_GL002395</name>
</gene>
<dbReference type="CDD" id="cd24152">
    <property type="entry name" value="ASKHA_NBD_ROK-like"/>
    <property type="match status" value="1"/>
</dbReference>
<comment type="similarity">
    <text evidence="1">Belongs to the ROK (NagC/XylR) family.</text>
</comment>
<evidence type="ECO:0000313" key="2">
    <source>
        <dbReference type="EMBL" id="KRK12808.1"/>
    </source>
</evidence>
<dbReference type="PANTHER" id="PTHR18964:SF170">
    <property type="entry name" value="SUGAR KINASE"/>
    <property type="match status" value="1"/>
</dbReference>
<dbReference type="RefSeq" id="WP_010490894.1">
    <property type="nucleotide sequence ID" value="NZ_AZCT01000004.1"/>
</dbReference>
<comment type="caution">
    <text evidence="2">The sequence shown here is derived from an EMBL/GenBank/DDBJ whole genome shotgun (WGS) entry which is preliminary data.</text>
</comment>
<proteinExistence type="inferred from homology"/>
<evidence type="ECO:0000313" key="3">
    <source>
        <dbReference type="Proteomes" id="UP000051984"/>
    </source>
</evidence>
<dbReference type="SUPFAM" id="SSF53067">
    <property type="entry name" value="Actin-like ATPase domain"/>
    <property type="match status" value="1"/>
</dbReference>
<dbReference type="InterPro" id="IPR043129">
    <property type="entry name" value="ATPase_NBD"/>
</dbReference>
<dbReference type="Pfam" id="PF00480">
    <property type="entry name" value="ROK"/>
    <property type="match status" value="1"/>
</dbReference>
<reference evidence="2 3" key="1">
    <citation type="journal article" date="2015" name="Genome Announc.">
        <title>Expanding the biotechnology potential of lactobacilli through comparative genomics of 213 strains and associated genera.</title>
        <authorList>
            <person name="Sun Z."/>
            <person name="Harris H.M."/>
            <person name="McCann A."/>
            <person name="Guo C."/>
            <person name="Argimon S."/>
            <person name="Zhang W."/>
            <person name="Yang X."/>
            <person name="Jeffery I.B."/>
            <person name="Cooney J.C."/>
            <person name="Kagawa T.F."/>
            <person name="Liu W."/>
            <person name="Song Y."/>
            <person name="Salvetti E."/>
            <person name="Wrobel A."/>
            <person name="Rasinkangas P."/>
            <person name="Parkhill J."/>
            <person name="Rea M.C."/>
            <person name="O'Sullivan O."/>
            <person name="Ritari J."/>
            <person name="Douillard F.P."/>
            <person name="Paul Ross R."/>
            <person name="Yang R."/>
            <person name="Briner A.E."/>
            <person name="Felis G.E."/>
            <person name="de Vos W.M."/>
            <person name="Barrangou R."/>
            <person name="Klaenhammer T.R."/>
            <person name="Caufield P.W."/>
            <person name="Cui Y."/>
            <person name="Zhang H."/>
            <person name="O'Toole P.W."/>
        </authorList>
    </citation>
    <scope>NUCLEOTIDE SEQUENCE [LARGE SCALE GENOMIC DNA]</scope>
    <source>
        <strain evidence="2 3">DSM 20178</strain>
    </source>
</reference>
<dbReference type="PATRIC" id="fig|1423816.3.peg.2492"/>
<name>A0A0R1ETZ0_LACZE</name>
<evidence type="ECO:0000256" key="1">
    <source>
        <dbReference type="ARBA" id="ARBA00006479"/>
    </source>
</evidence>